<accession>A0AAN7SB29</accession>
<keyword evidence="2" id="KW-1185">Reference proteome</keyword>
<dbReference type="Proteomes" id="UP001333110">
    <property type="component" value="Unassembled WGS sequence"/>
</dbReference>
<protein>
    <submittedName>
        <fullName evidence="1">Uncharacterized protein</fullName>
    </submittedName>
</protein>
<gene>
    <name evidence="1" type="ORF">QYF61_022947</name>
</gene>
<comment type="caution">
    <text evidence="1">The sequence shown here is derived from an EMBL/GenBank/DDBJ whole genome shotgun (WGS) entry which is preliminary data.</text>
</comment>
<evidence type="ECO:0000313" key="2">
    <source>
        <dbReference type="Proteomes" id="UP001333110"/>
    </source>
</evidence>
<dbReference type="EMBL" id="JAUNZN010000003">
    <property type="protein sequence ID" value="KAK4825001.1"/>
    <property type="molecule type" value="Genomic_DNA"/>
</dbReference>
<proteinExistence type="predicted"/>
<evidence type="ECO:0000313" key="1">
    <source>
        <dbReference type="EMBL" id="KAK4825001.1"/>
    </source>
</evidence>
<sequence>MTQRNRLASNFINWRIPQTDKLNELASSTNGQTLSVSHSSEVKFPNIQSKSPLAQLEAISSCPITCYLGEETDPHLTTTSFQLHCPSLDMLQPLNVSLVVRGPKLNTVFECYKAQQLSEHLSSKYDQHLNSTGKVPQEHTQDMEVIALKVLKLMQLATPSQCLGAQEGPDITSTNIVVTLGHVQLQRQHPYGFLSSAPPRLTIRPGEARAPAQLPLCPHSSLSAEQLSTTAIPSSVHCHGPSFPMA</sequence>
<reference evidence="1 2" key="1">
    <citation type="journal article" date="2023" name="J. Hered.">
        <title>Chromosome-level genome of the wood stork (Mycteria americana) provides insight into avian chromosome evolution.</title>
        <authorList>
            <person name="Flamio R. Jr."/>
            <person name="Ramstad K.M."/>
        </authorList>
    </citation>
    <scope>NUCLEOTIDE SEQUENCE [LARGE SCALE GENOMIC DNA]</scope>
    <source>
        <strain evidence="1">JAX WOST 10</strain>
    </source>
</reference>
<name>A0AAN7SB29_MYCAM</name>
<organism evidence="1 2">
    <name type="scientific">Mycteria americana</name>
    <name type="common">Wood stork</name>
    <dbReference type="NCBI Taxonomy" id="33587"/>
    <lineage>
        <taxon>Eukaryota</taxon>
        <taxon>Metazoa</taxon>
        <taxon>Chordata</taxon>
        <taxon>Craniata</taxon>
        <taxon>Vertebrata</taxon>
        <taxon>Euteleostomi</taxon>
        <taxon>Archelosauria</taxon>
        <taxon>Archosauria</taxon>
        <taxon>Dinosauria</taxon>
        <taxon>Saurischia</taxon>
        <taxon>Theropoda</taxon>
        <taxon>Coelurosauria</taxon>
        <taxon>Aves</taxon>
        <taxon>Neognathae</taxon>
        <taxon>Neoaves</taxon>
        <taxon>Aequornithes</taxon>
        <taxon>Ciconiiformes</taxon>
        <taxon>Ciconiidae</taxon>
        <taxon>Mycteria</taxon>
    </lineage>
</organism>
<dbReference type="AlphaFoldDB" id="A0AAN7SB29"/>